<accession>A0A365QUE6</accession>
<dbReference type="AlphaFoldDB" id="A0A365QUE6"/>
<gene>
    <name evidence="1" type="ORF">DPV79_17080</name>
</gene>
<dbReference type="Proteomes" id="UP000252458">
    <property type="component" value="Unassembled WGS sequence"/>
</dbReference>
<dbReference type="EMBL" id="QMFZ01000013">
    <property type="protein sequence ID" value="RBB38677.1"/>
    <property type="molecule type" value="Genomic_DNA"/>
</dbReference>
<evidence type="ECO:0000313" key="2">
    <source>
        <dbReference type="Proteomes" id="UP000252458"/>
    </source>
</evidence>
<evidence type="ECO:0000313" key="1">
    <source>
        <dbReference type="EMBL" id="RBB38677.1"/>
    </source>
</evidence>
<name>A0A365QUE6_9BURK</name>
<organism evidence="1 2">
    <name type="scientific">Burkholderia reimsis</name>
    <dbReference type="NCBI Taxonomy" id="2234132"/>
    <lineage>
        <taxon>Bacteria</taxon>
        <taxon>Pseudomonadati</taxon>
        <taxon>Pseudomonadota</taxon>
        <taxon>Betaproteobacteria</taxon>
        <taxon>Burkholderiales</taxon>
        <taxon>Burkholderiaceae</taxon>
        <taxon>Burkholderia</taxon>
    </lineage>
</organism>
<comment type="caution">
    <text evidence="1">The sequence shown here is derived from an EMBL/GenBank/DDBJ whole genome shotgun (WGS) entry which is preliminary data.</text>
</comment>
<proteinExistence type="predicted"/>
<reference evidence="1 2" key="1">
    <citation type="submission" date="2018-06" db="EMBL/GenBank/DDBJ databases">
        <title>Draft genome sequence of Burkholderia reimsis strain BE51 isolated from a French agricultural soil.</title>
        <authorList>
            <person name="Esmaeel Q."/>
        </authorList>
    </citation>
    <scope>NUCLEOTIDE SEQUENCE [LARGE SCALE GENOMIC DNA]</scope>
    <source>
        <strain evidence="1 2">BE51</strain>
    </source>
</reference>
<keyword evidence="2" id="KW-1185">Reference proteome</keyword>
<sequence>MTGLRVMAARRTAAIREPMLLHVRPVNGPAPGRSAAFESVHHANRIWRFLAKLSLTFVEMTQ</sequence>
<protein>
    <submittedName>
        <fullName evidence="1">Uncharacterized protein</fullName>
    </submittedName>
</protein>